<dbReference type="Proteomes" id="UP001221757">
    <property type="component" value="Unassembled WGS sequence"/>
</dbReference>
<feature type="compositionally biased region" description="Low complexity" evidence="1">
    <location>
        <begin position="198"/>
        <end position="215"/>
    </location>
</feature>
<feature type="region of interest" description="Disordered" evidence="1">
    <location>
        <begin position="194"/>
        <end position="234"/>
    </location>
</feature>
<accession>A0AAD7BC12</accession>
<feature type="compositionally biased region" description="Basic and acidic residues" evidence="1">
    <location>
        <begin position="131"/>
        <end position="140"/>
    </location>
</feature>
<proteinExistence type="predicted"/>
<feature type="compositionally biased region" description="Basic residues" evidence="1">
    <location>
        <begin position="99"/>
        <end position="116"/>
    </location>
</feature>
<keyword evidence="3" id="KW-1185">Reference proteome</keyword>
<comment type="caution">
    <text evidence="2">The sequence shown here is derived from an EMBL/GenBank/DDBJ whole genome shotgun (WGS) entry which is preliminary data.</text>
</comment>
<evidence type="ECO:0000256" key="1">
    <source>
        <dbReference type="SAM" id="MobiDB-lite"/>
    </source>
</evidence>
<evidence type="ECO:0000313" key="2">
    <source>
        <dbReference type="EMBL" id="KAJ7617015.1"/>
    </source>
</evidence>
<dbReference type="EMBL" id="JARKIE010000778">
    <property type="protein sequence ID" value="KAJ7617015.1"/>
    <property type="molecule type" value="Genomic_DNA"/>
</dbReference>
<evidence type="ECO:0000313" key="3">
    <source>
        <dbReference type="Proteomes" id="UP001221757"/>
    </source>
</evidence>
<dbReference type="AlphaFoldDB" id="A0AAD7BC12"/>
<gene>
    <name evidence="2" type="ORF">B0H17DRAFT_1114876</name>
</gene>
<protein>
    <submittedName>
        <fullName evidence="2">Uncharacterized protein</fullName>
    </submittedName>
</protein>
<name>A0AAD7BC12_MYCRO</name>
<feature type="region of interest" description="Disordered" evidence="1">
    <location>
        <begin position="247"/>
        <end position="270"/>
    </location>
</feature>
<organism evidence="2 3">
    <name type="scientific">Mycena rosella</name>
    <name type="common">Pink bonnet</name>
    <name type="synonym">Agaricus rosellus</name>
    <dbReference type="NCBI Taxonomy" id="1033263"/>
    <lineage>
        <taxon>Eukaryota</taxon>
        <taxon>Fungi</taxon>
        <taxon>Dikarya</taxon>
        <taxon>Basidiomycota</taxon>
        <taxon>Agaricomycotina</taxon>
        <taxon>Agaricomycetes</taxon>
        <taxon>Agaricomycetidae</taxon>
        <taxon>Agaricales</taxon>
        <taxon>Marasmiineae</taxon>
        <taxon>Mycenaceae</taxon>
        <taxon>Mycena</taxon>
    </lineage>
</organism>
<reference evidence="2" key="1">
    <citation type="submission" date="2023-03" db="EMBL/GenBank/DDBJ databases">
        <title>Massive genome expansion in bonnet fungi (Mycena s.s.) driven by repeated elements and novel gene families across ecological guilds.</title>
        <authorList>
            <consortium name="Lawrence Berkeley National Laboratory"/>
            <person name="Harder C.B."/>
            <person name="Miyauchi S."/>
            <person name="Viragh M."/>
            <person name="Kuo A."/>
            <person name="Thoen E."/>
            <person name="Andreopoulos B."/>
            <person name="Lu D."/>
            <person name="Skrede I."/>
            <person name="Drula E."/>
            <person name="Henrissat B."/>
            <person name="Morin E."/>
            <person name="Kohler A."/>
            <person name="Barry K."/>
            <person name="LaButti K."/>
            <person name="Morin E."/>
            <person name="Salamov A."/>
            <person name="Lipzen A."/>
            <person name="Mereny Z."/>
            <person name="Hegedus B."/>
            <person name="Baldrian P."/>
            <person name="Stursova M."/>
            <person name="Weitz H."/>
            <person name="Taylor A."/>
            <person name="Grigoriev I.V."/>
            <person name="Nagy L.G."/>
            <person name="Martin F."/>
            <person name="Kauserud H."/>
        </authorList>
    </citation>
    <scope>NUCLEOTIDE SEQUENCE</scope>
    <source>
        <strain evidence="2">CBHHK067</strain>
    </source>
</reference>
<feature type="region of interest" description="Disordered" evidence="1">
    <location>
        <begin position="73"/>
        <end position="167"/>
    </location>
</feature>
<sequence length="403" mass="43243">MPLLAAARMPALTAADVVGATAVPLAARSITNVPTATSGEPAPKDTTSHSHACVAFTSLSAATHFSPTLPPPPCPFAVSSDQPHADRAPQVRQASQGTRRPHRRRRHRHRRRRRRPLLPPLPLRAPRRPPRRVDNGRRGAPDVQDAALPRPRQGRSAARIRTRCRPSGPLPALLRDRLVAHALRRRCAATRRGDVPRRAPGVPRGGAPRSAGAARARGEGRQCGEDEGADPGARGAAAECVGARARVGGGGRDGCSSRWPSSSRGDADPGYRYSSSTGGAAGRCWTGLITCAFGLSVCVPSSYPTCVHSYPPDRVWILPYPPPPRTPTSANRRGHTYIPYIHTRIRDFHGLYHTLFLLSLLCRFRALRCLDGRVSRRPVNFLRTGSAGGGCRGGGISANVLIL</sequence>